<keyword evidence="2" id="KW-0813">Transport</keyword>
<name>A0A1G4AVI1_9PEZI</name>
<dbReference type="Gene3D" id="1.20.1740.10">
    <property type="entry name" value="Amino acid/polyamine transporter I"/>
    <property type="match status" value="1"/>
</dbReference>
<feature type="transmembrane region" description="Helical" evidence="7">
    <location>
        <begin position="708"/>
        <end position="729"/>
    </location>
</feature>
<dbReference type="CDD" id="cd04301">
    <property type="entry name" value="NAT_SF"/>
    <property type="match status" value="1"/>
</dbReference>
<dbReference type="InterPro" id="IPR004840">
    <property type="entry name" value="Amino_acid_permease_CS"/>
</dbReference>
<feature type="transmembrane region" description="Helical" evidence="7">
    <location>
        <begin position="404"/>
        <end position="425"/>
    </location>
</feature>
<feature type="transmembrane region" description="Helical" evidence="7">
    <location>
        <begin position="679"/>
        <end position="702"/>
    </location>
</feature>
<evidence type="ECO:0000256" key="2">
    <source>
        <dbReference type="ARBA" id="ARBA00022448"/>
    </source>
</evidence>
<dbReference type="GeneID" id="34564728"/>
<feature type="transmembrane region" description="Helical" evidence="7">
    <location>
        <begin position="557"/>
        <end position="577"/>
    </location>
</feature>
<dbReference type="InterPro" id="IPR000182">
    <property type="entry name" value="GNAT_dom"/>
</dbReference>
<feature type="transmembrane region" description="Helical" evidence="7">
    <location>
        <begin position="359"/>
        <end position="392"/>
    </location>
</feature>
<sequence length="742" mass="81886">MTIQVTTLTEADIPGAVKAVQQAFSGDPYNVWVYDQSKFNPQRNYESLALRMRWGMRNGIFHVAKEQDSDEVLGVAMWLPPQPADTLPTWKDWLEGWRLWFGQVNYNLWYGRGGLNVKRYYIWKEAQAKAQRELWTDPRGYYFLNIMVVLPAAQGKGVGAQMMRVVTERADAEGVRCYLESSRDVPNVAIYGRWGFVFEREMSGPISIKSVILNETSPLANAQSRRFTMNQRSSSLDRSPTATTRNAIAAMPEKADEGAAEHGSIPHGDVTVQTMKPFTTLSALGIGYGTTNTAIGLLLVFGSTLPMGGPPLFFWGFLVMAFVGLATATTLAELASAMPHPGGQYIWVHRLASPRSRRFLSYITAVISWLAAVATGSSTCLSVPVGICSIITLLDPNFVYKRWMGFLGFQLLNIVTVFGASFESLLPKISKVMLLFSCSTIVVIFITLFAMSDEHASAKDFFVRSVNISGWPNGIAFIIGMNGANWSFSCLDVATHLAEEMPRPSTDIPKALMWTIVVGLVSGLLVVTSVLINVPIIDGADDNSALALFYRITDSKAAAVGLWVPVMITTVGAAWSIQTWQSRLAWTISREAGFPMHRHFSKIAPSPLHTPTWSLIFSASGTAIFGCLYLGSELAFNSLISTGLLLQYISYSIPAILVLSQGRSNFNHGPFWYPKLGLAANIVMLTWSAVALIFYCFPYYLPAVADEMNYASAVLAGIAVITISLWFFYARQNYEVKEFLGH</sequence>
<dbReference type="InterPro" id="IPR002293">
    <property type="entry name" value="AA/rel_permease1"/>
</dbReference>
<evidence type="ECO:0000313" key="9">
    <source>
        <dbReference type="EMBL" id="OHE93106.1"/>
    </source>
</evidence>
<proteinExistence type="predicted"/>
<dbReference type="GO" id="GO:0016020">
    <property type="term" value="C:membrane"/>
    <property type="evidence" value="ECO:0007669"/>
    <property type="project" value="UniProtKB-SubCell"/>
</dbReference>
<dbReference type="GO" id="GO:0022857">
    <property type="term" value="F:transmembrane transporter activity"/>
    <property type="evidence" value="ECO:0007669"/>
    <property type="project" value="InterPro"/>
</dbReference>
<evidence type="ECO:0000256" key="5">
    <source>
        <dbReference type="ARBA" id="ARBA00023136"/>
    </source>
</evidence>
<gene>
    <name evidence="9" type="ORF">CORC01_11595</name>
</gene>
<evidence type="ECO:0000259" key="8">
    <source>
        <dbReference type="PROSITE" id="PS51186"/>
    </source>
</evidence>
<dbReference type="PROSITE" id="PS51186">
    <property type="entry name" value="GNAT"/>
    <property type="match status" value="1"/>
</dbReference>
<dbReference type="EMBL" id="MJBS01000128">
    <property type="protein sequence ID" value="OHE93106.1"/>
    <property type="molecule type" value="Genomic_DNA"/>
</dbReference>
<dbReference type="OrthoDB" id="3257095at2759"/>
<dbReference type="Pfam" id="PF13508">
    <property type="entry name" value="Acetyltransf_7"/>
    <property type="match status" value="1"/>
</dbReference>
<dbReference type="Pfam" id="PF13520">
    <property type="entry name" value="AA_permease_2"/>
    <property type="match status" value="1"/>
</dbReference>
<reference evidence="9 10" key="1">
    <citation type="submission" date="2016-09" db="EMBL/GenBank/DDBJ databases">
        <authorList>
            <person name="Capua I."/>
            <person name="De Benedictis P."/>
            <person name="Joannis T."/>
            <person name="Lombin L.H."/>
            <person name="Cattoli G."/>
        </authorList>
    </citation>
    <scope>NUCLEOTIDE SEQUENCE [LARGE SCALE GENOMIC DNA]</scope>
    <source>
        <strain evidence="9 10">IMI 309357</strain>
    </source>
</reference>
<dbReference type="STRING" id="1209926.A0A1G4AVI1"/>
<comment type="subcellular location">
    <subcellularLocation>
        <location evidence="1">Membrane</location>
        <topology evidence="1">Multi-pass membrane protein</topology>
    </subcellularLocation>
</comment>
<feature type="transmembrane region" description="Helical" evidence="7">
    <location>
        <begin position="512"/>
        <end position="537"/>
    </location>
</feature>
<protein>
    <recommendedName>
        <fullName evidence="8">N-acetyltransferase domain-containing protein</fullName>
    </recommendedName>
</protein>
<feature type="transmembrane region" description="Helical" evidence="7">
    <location>
        <begin position="313"/>
        <end position="338"/>
    </location>
</feature>
<keyword evidence="3 7" id="KW-0812">Transmembrane</keyword>
<dbReference type="PANTHER" id="PTHR45649:SF7">
    <property type="entry name" value="CHOLINE TRANSPORT PROTEIN"/>
    <property type="match status" value="1"/>
</dbReference>
<accession>A0A1G4AVI1</accession>
<keyword evidence="5 7" id="KW-0472">Membrane</keyword>
<dbReference type="InterPro" id="IPR016181">
    <property type="entry name" value="Acyl_CoA_acyltransferase"/>
</dbReference>
<dbReference type="AlphaFoldDB" id="A0A1G4AVI1"/>
<dbReference type="Gene3D" id="3.40.630.30">
    <property type="match status" value="1"/>
</dbReference>
<evidence type="ECO:0000256" key="6">
    <source>
        <dbReference type="SAM" id="MobiDB-lite"/>
    </source>
</evidence>
<dbReference type="PROSITE" id="PS00218">
    <property type="entry name" value="AMINO_ACID_PERMEASE_1"/>
    <property type="match status" value="1"/>
</dbReference>
<dbReference type="GO" id="GO:0016747">
    <property type="term" value="F:acyltransferase activity, transferring groups other than amino-acyl groups"/>
    <property type="evidence" value="ECO:0007669"/>
    <property type="project" value="InterPro"/>
</dbReference>
<dbReference type="RefSeq" id="XP_022470273.1">
    <property type="nucleotide sequence ID" value="XM_022623218.1"/>
</dbReference>
<dbReference type="SUPFAM" id="SSF55729">
    <property type="entry name" value="Acyl-CoA N-acyltransferases (Nat)"/>
    <property type="match status" value="1"/>
</dbReference>
<dbReference type="Proteomes" id="UP000176998">
    <property type="component" value="Unassembled WGS sequence"/>
</dbReference>
<evidence type="ECO:0000256" key="4">
    <source>
        <dbReference type="ARBA" id="ARBA00022989"/>
    </source>
</evidence>
<feature type="transmembrane region" description="Helical" evidence="7">
    <location>
        <begin position="638"/>
        <end position="659"/>
    </location>
</feature>
<feature type="domain" description="N-acetyltransferase" evidence="8">
    <location>
        <begin position="59"/>
        <end position="218"/>
    </location>
</feature>
<keyword evidence="4 7" id="KW-1133">Transmembrane helix</keyword>
<evidence type="ECO:0000256" key="3">
    <source>
        <dbReference type="ARBA" id="ARBA00022692"/>
    </source>
</evidence>
<evidence type="ECO:0000256" key="1">
    <source>
        <dbReference type="ARBA" id="ARBA00004141"/>
    </source>
</evidence>
<comment type="caution">
    <text evidence="9">The sequence shown here is derived from an EMBL/GenBank/DDBJ whole genome shotgun (WGS) entry which is preliminary data.</text>
</comment>
<keyword evidence="10" id="KW-1185">Reference proteome</keyword>
<feature type="region of interest" description="Disordered" evidence="6">
    <location>
        <begin position="223"/>
        <end position="243"/>
    </location>
</feature>
<dbReference type="PANTHER" id="PTHR45649">
    <property type="entry name" value="AMINO-ACID PERMEASE BAT1"/>
    <property type="match status" value="1"/>
</dbReference>
<feature type="transmembrane region" description="Helical" evidence="7">
    <location>
        <begin position="281"/>
        <end position="301"/>
    </location>
</feature>
<dbReference type="GO" id="GO:0006865">
    <property type="term" value="P:amino acid transport"/>
    <property type="evidence" value="ECO:0007669"/>
    <property type="project" value="InterPro"/>
</dbReference>
<evidence type="ECO:0000313" key="10">
    <source>
        <dbReference type="Proteomes" id="UP000176998"/>
    </source>
</evidence>
<evidence type="ECO:0000256" key="7">
    <source>
        <dbReference type="SAM" id="Phobius"/>
    </source>
</evidence>
<feature type="transmembrane region" description="Helical" evidence="7">
    <location>
        <begin position="612"/>
        <end position="632"/>
    </location>
</feature>
<feature type="transmembrane region" description="Helical" evidence="7">
    <location>
        <begin position="432"/>
        <end position="451"/>
    </location>
</feature>
<organism evidence="9 10">
    <name type="scientific">Colletotrichum orchidophilum</name>
    <dbReference type="NCBI Taxonomy" id="1209926"/>
    <lineage>
        <taxon>Eukaryota</taxon>
        <taxon>Fungi</taxon>
        <taxon>Dikarya</taxon>
        <taxon>Ascomycota</taxon>
        <taxon>Pezizomycotina</taxon>
        <taxon>Sordariomycetes</taxon>
        <taxon>Hypocreomycetidae</taxon>
        <taxon>Glomerellales</taxon>
        <taxon>Glomerellaceae</taxon>
        <taxon>Colletotrichum</taxon>
    </lineage>
</organism>